<organism evidence="3 4">
    <name type="scientific">Orbilia blumenaviensis</name>
    <dbReference type="NCBI Taxonomy" id="1796055"/>
    <lineage>
        <taxon>Eukaryota</taxon>
        <taxon>Fungi</taxon>
        <taxon>Dikarya</taxon>
        <taxon>Ascomycota</taxon>
        <taxon>Pezizomycotina</taxon>
        <taxon>Orbiliomycetes</taxon>
        <taxon>Orbiliales</taxon>
        <taxon>Orbiliaceae</taxon>
        <taxon>Orbilia</taxon>
    </lineage>
</organism>
<keyword evidence="2" id="KW-0732">Signal</keyword>
<accession>A0AAV9VAA7</accession>
<dbReference type="AlphaFoldDB" id="A0AAV9VAA7"/>
<dbReference type="EMBL" id="JAVHNS010000004">
    <property type="protein sequence ID" value="KAK6358061.1"/>
    <property type="molecule type" value="Genomic_DNA"/>
</dbReference>
<comment type="caution">
    <text evidence="3">The sequence shown here is derived from an EMBL/GenBank/DDBJ whole genome shotgun (WGS) entry which is preliminary data.</text>
</comment>
<dbReference type="SUPFAM" id="SSF52743">
    <property type="entry name" value="Subtilisin-like"/>
    <property type="match status" value="1"/>
</dbReference>
<feature type="chain" id="PRO_5044012841" evidence="2">
    <location>
        <begin position="23"/>
        <end position="560"/>
    </location>
</feature>
<keyword evidence="4" id="KW-1185">Reference proteome</keyword>
<sequence>MQINVWTVSSLIFFASSAFCAASSSSSIVNLKNTRENNHIAIRDPAEVAQKRASDPEVHKRWVFFVSDGYGNDPTLGDIEKYLVSNAEADAKNIKRKPYNVVDYKNNVTWFYAETSKNTAEYIRRKWNQTISDIALFDTFKLPVLPGFDSMPTPVSIKKDQPLHVKRRLSKRGTRRELCVLSQNPGTQLEDPCEYVTEASQGEGVEVYLVGTGANLDHDEFKHLKPESVEWILADRQNNNEKDDRYDVNGENVLKGTAILSKLCGIRDGVAQHVTPIIVKVSNEKGEIHSLNIIEGLQNAYRSIVSKDDSAQFIVINSVDIVDISEGAMGGRIVINAYIKAIQMLSRKDNVIMLTAAEVKAGSRAVGQTRTHAYPGILGLEEKYYPNLKVVGGVDQELKVTNDVGAWVRAYTPVYDIEAAGKPPSDYVTWARGVFFGSSDLPIKELLGITSRPPTVAGILATFMRKSRISVREAFDQLDLFAYPRGPTKLHRRVVYNAVWQDPTANSPPPGPGSPDMKADDAERCGRCKEAAGKESIDGVLWIPEDCPCRTETRIGTQEQ</sequence>
<feature type="region of interest" description="Disordered" evidence="1">
    <location>
        <begin position="501"/>
        <end position="525"/>
    </location>
</feature>
<protein>
    <submittedName>
        <fullName evidence="3">Uncharacterized protein</fullName>
    </submittedName>
</protein>
<evidence type="ECO:0000256" key="1">
    <source>
        <dbReference type="SAM" id="MobiDB-lite"/>
    </source>
</evidence>
<evidence type="ECO:0000313" key="3">
    <source>
        <dbReference type="EMBL" id="KAK6358061.1"/>
    </source>
</evidence>
<evidence type="ECO:0000256" key="2">
    <source>
        <dbReference type="SAM" id="SignalP"/>
    </source>
</evidence>
<gene>
    <name evidence="3" type="ORF">TWF730_007416</name>
</gene>
<reference evidence="3 4" key="1">
    <citation type="submission" date="2019-10" db="EMBL/GenBank/DDBJ databases">
        <authorList>
            <person name="Palmer J.M."/>
        </authorList>
    </citation>
    <scope>NUCLEOTIDE SEQUENCE [LARGE SCALE GENOMIC DNA]</scope>
    <source>
        <strain evidence="3 4">TWF730</strain>
    </source>
</reference>
<dbReference type="Proteomes" id="UP001373714">
    <property type="component" value="Unassembled WGS sequence"/>
</dbReference>
<evidence type="ECO:0000313" key="4">
    <source>
        <dbReference type="Proteomes" id="UP001373714"/>
    </source>
</evidence>
<proteinExistence type="predicted"/>
<dbReference type="InterPro" id="IPR036852">
    <property type="entry name" value="Peptidase_S8/S53_dom_sf"/>
</dbReference>
<dbReference type="GO" id="GO:0004252">
    <property type="term" value="F:serine-type endopeptidase activity"/>
    <property type="evidence" value="ECO:0007669"/>
    <property type="project" value="InterPro"/>
</dbReference>
<name>A0AAV9VAA7_9PEZI</name>
<dbReference type="Gene3D" id="3.40.50.200">
    <property type="entry name" value="Peptidase S8/S53 domain"/>
    <property type="match status" value="1"/>
</dbReference>
<dbReference type="GO" id="GO:0006508">
    <property type="term" value="P:proteolysis"/>
    <property type="evidence" value="ECO:0007669"/>
    <property type="project" value="InterPro"/>
</dbReference>
<feature type="signal peptide" evidence="2">
    <location>
        <begin position="1"/>
        <end position="22"/>
    </location>
</feature>